<dbReference type="PANTHER" id="PTHR20982">
    <property type="entry name" value="RIBOSOME RECYCLING FACTOR"/>
    <property type="match status" value="1"/>
</dbReference>
<dbReference type="CDD" id="cd00520">
    <property type="entry name" value="RRF"/>
    <property type="match status" value="1"/>
</dbReference>
<evidence type="ECO:0000256" key="2">
    <source>
        <dbReference type="ARBA" id="ARBA00022917"/>
    </source>
</evidence>
<organism evidence="6 7">
    <name type="scientific">Chloracidobacterium sp. N</name>
    <dbReference type="NCBI Taxonomy" id="2821540"/>
    <lineage>
        <taxon>Bacteria</taxon>
        <taxon>Pseudomonadati</taxon>
        <taxon>Acidobacteriota</taxon>
        <taxon>Terriglobia</taxon>
        <taxon>Terriglobales</taxon>
        <taxon>Acidobacteriaceae</taxon>
        <taxon>Chloracidobacterium</taxon>
        <taxon>Chloracidobacterium aggregatum</taxon>
    </lineage>
</organism>
<gene>
    <name evidence="3 6" type="primary">frr</name>
    <name evidence="6" type="ORF">J8C05_01805</name>
</gene>
<dbReference type="Proteomes" id="UP000677668">
    <property type="component" value="Chromosome 1"/>
</dbReference>
<feature type="coiled-coil region" evidence="4">
    <location>
        <begin position="126"/>
        <end position="153"/>
    </location>
</feature>
<evidence type="ECO:0000313" key="6">
    <source>
        <dbReference type="EMBL" id="QUV94214.1"/>
    </source>
</evidence>
<dbReference type="PANTHER" id="PTHR20982:SF3">
    <property type="entry name" value="MITOCHONDRIAL RIBOSOME RECYCLING FACTOR PSEUDO 1"/>
    <property type="match status" value="1"/>
</dbReference>
<dbReference type="SUPFAM" id="SSF55194">
    <property type="entry name" value="Ribosome recycling factor, RRF"/>
    <property type="match status" value="1"/>
</dbReference>
<dbReference type="Gene3D" id="1.10.132.20">
    <property type="entry name" value="Ribosome-recycling factor"/>
    <property type="match status" value="1"/>
</dbReference>
<proteinExistence type="inferred from homology"/>
<evidence type="ECO:0000256" key="4">
    <source>
        <dbReference type="SAM" id="Coils"/>
    </source>
</evidence>
<dbReference type="NCBIfam" id="TIGR00496">
    <property type="entry name" value="frr"/>
    <property type="match status" value="1"/>
</dbReference>
<protein>
    <recommendedName>
        <fullName evidence="3">Ribosome-recycling factor</fullName>
        <shortName evidence="3">RRF</shortName>
    </recommendedName>
    <alternativeName>
        <fullName evidence="3">Ribosome-releasing factor</fullName>
    </alternativeName>
</protein>
<comment type="subcellular location">
    <subcellularLocation>
        <location evidence="3">Cytoplasm</location>
    </subcellularLocation>
</comment>
<accession>A0ABX8B3Z4</accession>
<evidence type="ECO:0000259" key="5">
    <source>
        <dbReference type="Pfam" id="PF01765"/>
    </source>
</evidence>
<reference evidence="6 7" key="1">
    <citation type="submission" date="2021-03" db="EMBL/GenBank/DDBJ databases">
        <title>Genomic and phenotypic characterization of Chloracidobacterium isolates provides evidence for multiple species.</title>
        <authorList>
            <person name="Saini M.K."/>
            <person name="Costas A.M.G."/>
            <person name="Tank M."/>
            <person name="Bryant D.A."/>
        </authorList>
    </citation>
    <scope>NUCLEOTIDE SEQUENCE [LARGE SCALE GENOMIC DNA]</scope>
    <source>
        <strain evidence="6 7">N</strain>
    </source>
</reference>
<dbReference type="HAMAP" id="MF_00040">
    <property type="entry name" value="RRF"/>
    <property type="match status" value="1"/>
</dbReference>
<evidence type="ECO:0000313" key="7">
    <source>
        <dbReference type="Proteomes" id="UP000677668"/>
    </source>
</evidence>
<dbReference type="EMBL" id="CP072642">
    <property type="protein sequence ID" value="QUV94214.1"/>
    <property type="molecule type" value="Genomic_DNA"/>
</dbReference>
<dbReference type="InterPro" id="IPR036191">
    <property type="entry name" value="RRF_sf"/>
</dbReference>
<evidence type="ECO:0000256" key="1">
    <source>
        <dbReference type="ARBA" id="ARBA00005912"/>
    </source>
</evidence>
<dbReference type="Pfam" id="PF01765">
    <property type="entry name" value="RRF"/>
    <property type="match status" value="1"/>
</dbReference>
<keyword evidence="4" id="KW-0175">Coiled coil</keyword>
<keyword evidence="7" id="KW-1185">Reference proteome</keyword>
<feature type="domain" description="Ribosome recycling factor" evidence="5">
    <location>
        <begin position="23"/>
        <end position="184"/>
    </location>
</feature>
<sequence>MTIQDIVKEATARMETTLEDARRRFSAIRTGRASVNLLDGIQVESYGTVMPLNQLANISAPEAALITVQPWDTSLLGAIERAIQSSDLGITPSNDGKIIRLPIPPLTEERRKQLARTVRDTAEEHRTGLRNIRRDANEEVKKLLKEKLISEDEHKVALEQIQKQTDAFTHKLNDLAKAKEEELMRV</sequence>
<dbReference type="InterPro" id="IPR023584">
    <property type="entry name" value="Ribosome_recyc_fac_dom"/>
</dbReference>
<keyword evidence="2 3" id="KW-0648">Protein biosynthesis</keyword>
<keyword evidence="3" id="KW-0963">Cytoplasm</keyword>
<dbReference type="InterPro" id="IPR002661">
    <property type="entry name" value="Ribosome_recyc_fac"/>
</dbReference>
<dbReference type="RefSeq" id="WP_211422524.1">
    <property type="nucleotide sequence ID" value="NZ_CP072642.1"/>
</dbReference>
<comment type="function">
    <text evidence="3">Responsible for the release of ribosomes from messenger RNA at the termination of protein biosynthesis. May increase the efficiency of translation by recycling ribosomes from one round of translation to another.</text>
</comment>
<evidence type="ECO:0000256" key="3">
    <source>
        <dbReference type="HAMAP-Rule" id="MF_00040"/>
    </source>
</evidence>
<name>A0ABX8B3Z4_9BACT</name>
<dbReference type="Gene3D" id="3.30.1360.40">
    <property type="match status" value="1"/>
</dbReference>
<comment type="similarity">
    <text evidence="1 3">Belongs to the RRF family.</text>
</comment>